<sequence length="387" mass="41397">MARDYYEILGVARDADEAALKSAFRKKAMEHHPDRNQGDGDAEGRFKEVNEAYSVLSDANKRAAYDRYGHAGVNGGQGGFGGGRGGAGFDNVEDIFSEMFGDIFGGGGRRPQGPQRGADVRFDYEISLEQAYTGADVEINVPTTLTCEVCDGTGAKAGSKPQTCHTCGGQGRVRSTNGFFAVERTCPTCNGQGQVIKDPCTNCRGHGQVRADRKLNVRIPAGVDDGARIRLTGEGQAGTRGGPKGDLYIFLSVAEHDLFERDGLDLHCSIPVAMATAVLGGNIEVPCLMGGAGCDGQCKLEVAIPEGAQTGHKVKIKGKGMPALNGRQKGDLLVELFVETPTRLNVRQKELMREFATLAEEEQNSQSQGFMKKAKRFWEDITGAAAQ</sequence>
<dbReference type="InterPro" id="IPR002939">
    <property type="entry name" value="DnaJ_C"/>
</dbReference>
<feature type="repeat" description="CXXCXGXG motif" evidence="12">
    <location>
        <begin position="164"/>
        <end position="171"/>
    </location>
</feature>
<comment type="similarity">
    <text evidence="10 12">Belongs to the DnaJ family.</text>
</comment>
<dbReference type="PANTHER" id="PTHR43096:SF48">
    <property type="entry name" value="CHAPERONE PROTEIN DNAJ"/>
    <property type="match status" value="1"/>
</dbReference>
<dbReference type="InterPro" id="IPR018253">
    <property type="entry name" value="DnaJ_domain_CS"/>
</dbReference>
<keyword evidence="8 12" id="KW-0143">Chaperone</keyword>
<dbReference type="HAMAP" id="MF_01152">
    <property type="entry name" value="DnaJ"/>
    <property type="match status" value="1"/>
</dbReference>
<feature type="repeat" description="CXXCXGXG motif" evidence="12">
    <location>
        <begin position="186"/>
        <end position="193"/>
    </location>
</feature>
<feature type="domain" description="CR-type" evidence="15">
    <location>
        <begin position="134"/>
        <end position="212"/>
    </location>
</feature>
<dbReference type="GO" id="GO:0051082">
    <property type="term" value="F:unfolded protein binding"/>
    <property type="evidence" value="ECO:0007669"/>
    <property type="project" value="UniProtKB-UniRule"/>
</dbReference>
<accession>A0A918UPV3</accession>
<dbReference type="GO" id="GO:0008270">
    <property type="term" value="F:zinc ion binding"/>
    <property type="evidence" value="ECO:0007669"/>
    <property type="project" value="UniProtKB-UniRule"/>
</dbReference>
<dbReference type="SUPFAM" id="SSF49493">
    <property type="entry name" value="HSP40/DnaJ peptide-binding domain"/>
    <property type="match status" value="2"/>
</dbReference>
<feature type="binding site" evidence="12">
    <location>
        <position position="150"/>
    </location>
    <ligand>
        <name>Zn(2+)</name>
        <dbReference type="ChEBI" id="CHEBI:29105"/>
        <label>1</label>
    </ligand>
</feature>
<organism evidence="16 17">
    <name type="scientific">Asticcacaulis endophyticus</name>
    <dbReference type="NCBI Taxonomy" id="1395890"/>
    <lineage>
        <taxon>Bacteria</taxon>
        <taxon>Pseudomonadati</taxon>
        <taxon>Pseudomonadota</taxon>
        <taxon>Alphaproteobacteria</taxon>
        <taxon>Caulobacterales</taxon>
        <taxon>Caulobacteraceae</taxon>
        <taxon>Asticcacaulis</taxon>
    </lineage>
</organism>
<evidence type="ECO:0000256" key="10">
    <source>
        <dbReference type="ARBA" id="ARBA00061004"/>
    </source>
</evidence>
<dbReference type="FunFam" id="1.10.287.110:FF:000034">
    <property type="entry name" value="Chaperone protein DnaJ"/>
    <property type="match status" value="1"/>
</dbReference>
<reference evidence="16" key="2">
    <citation type="submission" date="2020-09" db="EMBL/GenBank/DDBJ databases">
        <authorList>
            <person name="Sun Q."/>
            <person name="Kim S."/>
        </authorList>
    </citation>
    <scope>NUCLEOTIDE SEQUENCE</scope>
    <source>
        <strain evidence="16">KCTC 32296</strain>
    </source>
</reference>
<feature type="domain" description="J" evidence="14">
    <location>
        <begin position="4"/>
        <end position="69"/>
    </location>
</feature>
<dbReference type="InterPro" id="IPR001305">
    <property type="entry name" value="HSP_DnaJ_Cys-rich_dom"/>
</dbReference>
<dbReference type="PROSITE" id="PS51188">
    <property type="entry name" value="ZF_CR"/>
    <property type="match status" value="1"/>
</dbReference>
<dbReference type="SUPFAM" id="SSF46565">
    <property type="entry name" value="Chaperone J-domain"/>
    <property type="match status" value="1"/>
</dbReference>
<feature type="binding site" evidence="12">
    <location>
        <position position="167"/>
    </location>
    <ligand>
        <name>Zn(2+)</name>
        <dbReference type="ChEBI" id="CHEBI:29105"/>
        <label>2</label>
    </ligand>
</feature>
<evidence type="ECO:0000256" key="12">
    <source>
        <dbReference type="HAMAP-Rule" id="MF_01152"/>
    </source>
</evidence>
<comment type="cofactor">
    <cofactor evidence="12">
        <name>Zn(2+)</name>
        <dbReference type="ChEBI" id="CHEBI:29105"/>
    </cofactor>
    <text evidence="12">Binds 2 Zn(2+) ions per monomer.</text>
</comment>
<feature type="binding site" evidence="12">
    <location>
        <position position="164"/>
    </location>
    <ligand>
        <name>Zn(2+)</name>
        <dbReference type="ChEBI" id="CHEBI:29105"/>
        <label>2</label>
    </ligand>
</feature>
<dbReference type="PANTHER" id="PTHR43096">
    <property type="entry name" value="DNAJ HOMOLOG 1, MITOCHONDRIAL-RELATED"/>
    <property type="match status" value="1"/>
</dbReference>
<dbReference type="InterPro" id="IPR036869">
    <property type="entry name" value="J_dom_sf"/>
</dbReference>
<keyword evidence="3 12" id="KW-0479">Metal-binding</keyword>
<dbReference type="GO" id="GO:0005737">
    <property type="term" value="C:cytoplasm"/>
    <property type="evidence" value="ECO:0007669"/>
    <property type="project" value="UniProtKB-SubCell"/>
</dbReference>
<keyword evidence="5 12" id="KW-0863">Zinc-finger</keyword>
<dbReference type="Proteomes" id="UP000662572">
    <property type="component" value="Unassembled WGS sequence"/>
</dbReference>
<dbReference type="GO" id="GO:0005524">
    <property type="term" value="F:ATP binding"/>
    <property type="evidence" value="ECO:0007669"/>
    <property type="project" value="InterPro"/>
</dbReference>
<evidence type="ECO:0000313" key="17">
    <source>
        <dbReference type="Proteomes" id="UP000662572"/>
    </source>
</evidence>
<dbReference type="Gene3D" id="1.10.287.110">
    <property type="entry name" value="DnaJ domain"/>
    <property type="match status" value="1"/>
</dbReference>
<keyword evidence="6 12" id="KW-0862">Zinc</keyword>
<dbReference type="InterPro" id="IPR001623">
    <property type="entry name" value="DnaJ_domain"/>
</dbReference>
<keyword evidence="17" id="KW-1185">Reference proteome</keyword>
<evidence type="ECO:0000259" key="14">
    <source>
        <dbReference type="PROSITE" id="PS50076"/>
    </source>
</evidence>
<comment type="function">
    <text evidence="9 12">Participates actively in the response to hyperosmotic and heat shock by preventing the aggregation of stress-denatured proteins and by disaggregating proteins, also in an autonomous, DnaK-independent fashion. Unfolded proteins bind initially to DnaJ; upon interaction with the DnaJ-bound protein, DnaK hydrolyzes its bound ATP, resulting in the formation of a stable complex. GrpE releases ADP from DnaK; ATP binding to DnaK triggers the release of the substrate protein, thus completing the reaction cycle. Several rounds of ATP-dependent interactions between DnaJ, DnaK and GrpE are required for fully efficient folding. Also involved, together with DnaK and GrpE, in the DNA replication of plasmids through activation of initiation proteins.</text>
</comment>
<dbReference type="NCBIfam" id="NF008035">
    <property type="entry name" value="PRK10767.1"/>
    <property type="match status" value="1"/>
</dbReference>
<dbReference type="GO" id="GO:0031072">
    <property type="term" value="F:heat shock protein binding"/>
    <property type="evidence" value="ECO:0007669"/>
    <property type="project" value="InterPro"/>
</dbReference>
<evidence type="ECO:0000256" key="1">
    <source>
        <dbReference type="ARBA" id="ARBA00022490"/>
    </source>
</evidence>
<feature type="binding site" evidence="12">
    <location>
        <position position="147"/>
    </location>
    <ligand>
        <name>Zn(2+)</name>
        <dbReference type="ChEBI" id="CHEBI:29105"/>
        <label>1</label>
    </ligand>
</feature>
<keyword evidence="2 12" id="KW-0235">DNA replication</keyword>
<keyword evidence="1 12" id="KW-0963">Cytoplasm</keyword>
<feature type="binding site" evidence="12">
    <location>
        <position position="203"/>
    </location>
    <ligand>
        <name>Zn(2+)</name>
        <dbReference type="ChEBI" id="CHEBI:29105"/>
        <label>1</label>
    </ligand>
</feature>
<reference evidence="16" key="1">
    <citation type="journal article" date="2014" name="Int. J. Syst. Evol. Microbiol.">
        <title>Complete genome sequence of Corynebacterium casei LMG S-19264T (=DSM 44701T), isolated from a smear-ripened cheese.</title>
        <authorList>
            <consortium name="US DOE Joint Genome Institute (JGI-PGF)"/>
            <person name="Walter F."/>
            <person name="Albersmeier A."/>
            <person name="Kalinowski J."/>
            <person name="Ruckert C."/>
        </authorList>
    </citation>
    <scope>NUCLEOTIDE SEQUENCE</scope>
    <source>
        <strain evidence="16">KCTC 32296</strain>
    </source>
</reference>
<dbReference type="PROSITE" id="PS00636">
    <property type="entry name" value="DNAJ_1"/>
    <property type="match status" value="1"/>
</dbReference>
<feature type="zinc finger region" description="CR-type" evidence="13">
    <location>
        <begin position="134"/>
        <end position="212"/>
    </location>
</feature>
<evidence type="ECO:0000256" key="5">
    <source>
        <dbReference type="ARBA" id="ARBA00022771"/>
    </source>
</evidence>
<evidence type="ECO:0000256" key="13">
    <source>
        <dbReference type="PROSITE-ProRule" id="PRU00546"/>
    </source>
</evidence>
<evidence type="ECO:0000256" key="4">
    <source>
        <dbReference type="ARBA" id="ARBA00022737"/>
    </source>
</evidence>
<dbReference type="NCBIfam" id="TIGR02349">
    <property type="entry name" value="DnaJ_bact"/>
    <property type="match status" value="1"/>
</dbReference>
<feature type="binding site" evidence="12">
    <location>
        <position position="186"/>
    </location>
    <ligand>
        <name>Zn(2+)</name>
        <dbReference type="ChEBI" id="CHEBI:29105"/>
        <label>2</label>
    </ligand>
</feature>
<evidence type="ECO:0000259" key="15">
    <source>
        <dbReference type="PROSITE" id="PS51188"/>
    </source>
</evidence>
<dbReference type="InterPro" id="IPR012724">
    <property type="entry name" value="DnaJ"/>
</dbReference>
<dbReference type="GO" id="GO:0042026">
    <property type="term" value="P:protein refolding"/>
    <property type="evidence" value="ECO:0007669"/>
    <property type="project" value="TreeGrafter"/>
</dbReference>
<protein>
    <recommendedName>
        <fullName evidence="11 12">Chaperone protein DnaJ</fullName>
    </recommendedName>
</protein>
<feature type="binding site" evidence="12">
    <location>
        <position position="200"/>
    </location>
    <ligand>
        <name>Zn(2+)</name>
        <dbReference type="ChEBI" id="CHEBI:29105"/>
        <label>1</label>
    </ligand>
</feature>
<feature type="repeat" description="CXXCXGXG motif" evidence="12">
    <location>
        <begin position="147"/>
        <end position="154"/>
    </location>
</feature>
<keyword evidence="4 12" id="KW-0677">Repeat</keyword>
<evidence type="ECO:0000313" key="16">
    <source>
        <dbReference type="EMBL" id="GGZ25176.1"/>
    </source>
</evidence>
<comment type="subunit">
    <text evidence="12">Homodimer.</text>
</comment>
<dbReference type="Gene3D" id="2.60.260.20">
    <property type="entry name" value="Urease metallochaperone UreE, N-terminal domain"/>
    <property type="match status" value="2"/>
</dbReference>
<dbReference type="GO" id="GO:0009408">
    <property type="term" value="P:response to heat"/>
    <property type="evidence" value="ECO:0007669"/>
    <property type="project" value="InterPro"/>
</dbReference>
<feature type="repeat" description="CXXCXGXG motif" evidence="12">
    <location>
        <begin position="200"/>
        <end position="207"/>
    </location>
</feature>
<keyword evidence="7 12" id="KW-0346">Stress response</keyword>
<name>A0A918UPV3_9CAUL</name>
<dbReference type="GO" id="GO:0006260">
    <property type="term" value="P:DNA replication"/>
    <property type="evidence" value="ECO:0007669"/>
    <property type="project" value="UniProtKB-KW"/>
</dbReference>
<comment type="subcellular location">
    <subcellularLocation>
        <location evidence="12">Cytoplasm</location>
    </subcellularLocation>
</comment>
<gene>
    <name evidence="12 16" type="primary">dnaJ</name>
    <name evidence="16" type="ORF">GCM10011273_08140</name>
</gene>
<dbReference type="AlphaFoldDB" id="A0A918UPV3"/>
<dbReference type="Pfam" id="PF01556">
    <property type="entry name" value="DnaJ_C"/>
    <property type="match status" value="1"/>
</dbReference>
<evidence type="ECO:0000256" key="3">
    <source>
        <dbReference type="ARBA" id="ARBA00022723"/>
    </source>
</evidence>
<comment type="caution">
    <text evidence="16">The sequence shown here is derived from an EMBL/GenBank/DDBJ whole genome shotgun (WGS) entry which is preliminary data.</text>
</comment>
<dbReference type="InterPro" id="IPR036410">
    <property type="entry name" value="HSP_DnaJ_Cys-rich_dom_sf"/>
</dbReference>
<dbReference type="EMBL" id="BMZB01000001">
    <property type="protein sequence ID" value="GGZ25176.1"/>
    <property type="molecule type" value="Genomic_DNA"/>
</dbReference>
<dbReference type="Gene3D" id="2.10.230.10">
    <property type="entry name" value="Heat shock protein DnaJ, cysteine-rich domain"/>
    <property type="match status" value="1"/>
</dbReference>
<dbReference type="FunFam" id="2.10.230.10:FF:000002">
    <property type="entry name" value="Molecular chaperone DnaJ"/>
    <property type="match status" value="1"/>
</dbReference>
<dbReference type="FunFam" id="2.60.260.20:FF:000005">
    <property type="entry name" value="Chaperone protein dnaJ 1, mitochondrial"/>
    <property type="match status" value="1"/>
</dbReference>
<evidence type="ECO:0000256" key="6">
    <source>
        <dbReference type="ARBA" id="ARBA00022833"/>
    </source>
</evidence>
<dbReference type="CDD" id="cd10719">
    <property type="entry name" value="DnaJ_zf"/>
    <property type="match status" value="1"/>
</dbReference>
<evidence type="ECO:0000256" key="2">
    <source>
        <dbReference type="ARBA" id="ARBA00022705"/>
    </source>
</evidence>
<comment type="domain">
    <text evidence="12">The J domain is necessary and sufficient to stimulate DnaK ATPase activity. Zinc center 1 plays an important role in the autonomous, DnaK-independent chaperone activity of DnaJ. Zinc center 2 is essential for interaction with DnaK and for DnaJ activity.</text>
</comment>
<dbReference type="CDD" id="cd10747">
    <property type="entry name" value="DnaJ_C"/>
    <property type="match status" value="1"/>
</dbReference>
<dbReference type="Pfam" id="PF00226">
    <property type="entry name" value="DnaJ"/>
    <property type="match status" value="1"/>
</dbReference>
<evidence type="ECO:0000256" key="8">
    <source>
        <dbReference type="ARBA" id="ARBA00023186"/>
    </source>
</evidence>
<dbReference type="PRINTS" id="PR00625">
    <property type="entry name" value="JDOMAIN"/>
</dbReference>
<proteinExistence type="inferred from homology"/>
<dbReference type="Pfam" id="PF00684">
    <property type="entry name" value="DnaJ_CXXCXGXG"/>
    <property type="match status" value="1"/>
</dbReference>
<dbReference type="SUPFAM" id="SSF57938">
    <property type="entry name" value="DnaJ/Hsp40 cysteine-rich domain"/>
    <property type="match status" value="1"/>
</dbReference>
<dbReference type="SMART" id="SM00271">
    <property type="entry name" value="DnaJ"/>
    <property type="match status" value="1"/>
</dbReference>
<evidence type="ECO:0000256" key="9">
    <source>
        <dbReference type="ARBA" id="ARBA00053423"/>
    </source>
</evidence>
<dbReference type="InterPro" id="IPR008971">
    <property type="entry name" value="HSP40/DnaJ_pept-bd"/>
</dbReference>
<evidence type="ECO:0000256" key="11">
    <source>
        <dbReference type="ARBA" id="ARBA00067609"/>
    </source>
</evidence>
<dbReference type="PROSITE" id="PS50076">
    <property type="entry name" value="DNAJ_2"/>
    <property type="match status" value="1"/>
</dbReference>
<evidence type="ECO:0000256" key="7">
    <source>
        <dbReference type="ARBA" id="ARBA00023016"/>
    </source>
</evidence>
<feature type="binding site" evidence="12">
    <location>
        <position position="189"/>
    </location>
    <ligand>
        <name>Zn(2+)</name>
        <dbReference type="ChEBI" id="CHEBI:29105"/>
        <label>2</label>
    </ligand>
</feature>
<dbReference type="RefSeq" id="WP_189485073.1">
    <property type="nucleotide sequence ID" value="NZ_BMZB01000001.1"/>
</dbReference>
<dbReference type="CDD" id="cd06257">
    <property type="entry name" value="DnaJ"/>
    <property type="match status" value="1"/>
</dbReference>